<proteinExistence type="inferred from homology"/>
<gene>
    <name evidence="2" type="ORF">AWC04_00755</name>
</gene>
<dbReference type="CDD" id="cd00293">
    <property type="entry name" value="USP-like"/>
    <property type="match status" value="2"/>
</dbReference>
<keyword evidence="3" id="KW-1185">Reference proteome</keyword>
<evidence type="ECO:0000313" key="3">
    <source>
        <dbReference type="Proteomes" id="UP000193484"/>
    </source>
</evidence>
<accession>A0A1X1RNS1</accession>
<organism evidence="2 3">
    <name type="scientific">Mycolicibacterium fallax</name>
    <name type="common">Mycobacterium fallax</name>
    <dbReference type="NCBI Taxonomy" id="1793"/>
    <lineage>
        <taxon>Bacteria</taxon>
        <taxon>Bacillati</taxon>
        <taxon>Actinomycetota</taxon>
        <taxon>Actinomycetes</taxon>
        <taxon>Mycobacteriales</taxon>
        <taxon>Mycobacteriaceae</taxon>
        <taxon>Mycolicibacterium</taxon>
    </lineage>
</organism>
<evidence type="ECO:0000256" key="1">
    <source>
        <dbReference type="ARBA" id="ARBA00008791"/>
    </source>
</evidence>
<dbReference type="InterPro" id="IPR006015">
    <property type="entry name" value="Universal_stress_UspA"/>
</dbReference>
<comment type="similarity">
    <text evidence="1">Belongs to the universal stress protein A family.</text>
</comment>
<dbReference type="InterPro" id="IPR006016">
    <property type="entry name" value="UspA"/>
</dbReference>
<dbReference type="PANTHER" id="PTHR46268:SF6">
    <property type="entry name" value="UNIVERSAL STRESS PROTEIN UP12"/>
    <property type="match status" value="1"/>
</dbReference>
<dbReference type="Proteomes" id="UP000193484">
    <property type="component" value="Unassembled WGS sequence"/>
</dbReference>
<dbReference type="Pfam" id="PF00582">
    <property type="entry name" value="Usp"/>
    <property type="match status" value="2"/>
</dbReference>
<protein>
    <submittedName>
        <fullName evidence="2">Uncharacterized protein</fullName>
    </submittedName>
</protein>
<sequence length="300" mass="31524">MTILIGYPLKLRARAVTNLAAMLARTTGEDLVVCAVAPAPWMPGLSRADQGYRDYIDELIGGAHALARADLPTDLTVRYTSVSAKSAPAGLMETAAELAASCIVVGSSDSGQFGYVSLSSVADRLLHSSAVPVAVAPRGYRGGAAPVTRVTLAFTGGKHNSLLLVFARELAARYGCQLRLASFAVHLSPPETARFTTEGGQVLAEWTENIYAAAERALTPADGQAPAGPPEIVIGHGEDWDDAFEEIDWQPGDLLVVGSSEAGPIERVFLGSRATKIVRHSPVPVLVVPRAVARETAEDA</sequence>
<dbReference type="OrthoDB" id="5242641at2"/>
<dbReference type="PANTHER" id="PTHR46268">
    <property type="entry name" value="STRESS RESPONSE PROTEIN NHAX"/>
    <property type="match status" value="1"/>
</dbReference>
<dbReference type="SUPFAM" id="SSF52402">
    <property type="entry name" value="Adenine nucleotide alpha hydrolases-like"/>
    <property type="match status" value="2"/>
</dbReference>
<evidence type="ECO:0000313" key="2">
    <source>
        <dbReference type="EMBL" id="ORV10428.1"/>
    </source>
</evidence>
<dbReference type="Gene3D" id="3.40.50.12370">
    <property type="match status" value="1"/>
</dbReference>
<dbReference type="PRINTS" id="PR01438">
    <property type="entry name" value="UNVRSLSTRESS"/>
</dbReference>
<dbReference type="RefSeq" id="WP_109750350.1">
    <property type="nucleotide sequence ID" value="NZ_AP022603.1"/>
</dbReference>
<dbReference type="STRING" id="1793.AWC04_00755"/>
<reference evidence="2 3" key="1">
    <citation type="submission" date="2016-01" db="EMBL/GenBank/DDBJ databases">
        <title>The new phylogeny of the genus Mycobacterium.</title>
        <authorList>
            <person name="Tarcisio F."/>
            <person name="Conor M."/>
            <person name="Antonella G."/>
            <person name="Elisabetta G."/>
            <person name="Giulia F.S."/>
            <person name="Sara T."/>
            <person name="Anna F."/>
            <person name="Clotilde B."/>
            <person name="Roberto B."/>
            <person name="Veronica D.S."/>
            <person name="Fabio R."/>
            <person name="Monica P."/>
            <person name="Olivier J."/>
            <person name="Enrico T."/>
            <person name="Nicola S."/>
        </authorList>
    </citation>
    <scope>NUCLEOTIDE SEQUENCE [LARGE SCALE GENOMIC DNA]</scope>
    <source>
        <strain evidence="2 3">DSM 44179</strain>
    </source>
</reference>
<dbReference type="AlphaFoldDB" id="A0A1X1RNS1"/>
<comment type="caution">
    <text evidence="2">The sequence shown here is derived from an EMBL/GenBank/DDBJ whole genome shotgun (WGS) entry which is preliminary data.</text>
</comment>
<dbReference type="EMBL" id="LQOJ01000003">
    <property type="protein sequence ID" value="ORV10428.1"/>
    <property type="molecule type" value="Genomic_DNA"/>
</dbReference>
<name>A0A1X1RNS1_MYCFA</name>